<keyword evidence="2" id="KW-0812">Transmembrane</keyword>
<accession>A0A2M7CHM8</accession>
<feature type="chain" id="PRO_5014604537" evidence="3">
    <location>
        <begin position="24"/>
        <end position="297"/>
    </location>
</feature>
<evidence type="ECO:0000256" key="1">
    <source>
        <dbReference type="SAM" id="MobiDB-lite"/>
    </source>
</evidence>
<gene>
    <name evidence="4" type="ORF">COS38_03190</name>
</gene>
<proteinExistence type="predicted"/>
<evidence type="ECO:0000256" key="2">
    <source>
        <dbReference type="SAM" id="Phobius"/>
    </source>
</evidence>
<keyword evidence="2" id="KW-0472">Membrane</keyword>
<dbReference type="EMBL" id="PEUM01000094">
    <property type="protein sequence ID" value="PIV25140.1"/>
    <property type="molecule type" value="Genomic_DNA"/>
</dbReference>
<feature type="transmembrane region" description="Helical" evidence="2">
    <location>
        <begin position="88"/>
        <end position="110"/>
    </location>
</feature>
<comment type="caution">
    <text evidence="4">The sequence shown here is derived from an EMBL/GenBank/DDBJ whole genome shotgun (WGS) entry which is preliminary data.</text>
</comment>
<organism evidence="4 5">
    <name type="scientific">Candidatus Berkelbacteria bacterium CG03_land_8_20_14_0_80_40_36</name>
    <dbReference type="NCBI Taxonomy" id="1974509"/>
    <lineage>
        <taxon>Bacteria</taxon>
        <taxon>Candidatus Berkelbacteria</taxon>
    </lineage>
</organism>
<keyword evidence="3" id="KW-0732">Signal</keyword>
<feature type="compositionally biased region" description="Gly residues" evidence="1">
    <location>
        <begin position="133"/>
        <end position="149"/>
    </location>
</feature>
<protein>
    <submittedName>
        <fullName evidence="4">Uncharacterized protein</fullName>
    </submittedName>
</protein>
<keyword evidence="2" id="KW-1133">Transmembrane helix</keyword>
<name>A0A2M7CHM8_9BACT</name>
<feature type="region of interest" description="Disordered" evidence="1">
    <location>
        <begin position="131"/>
        <end position="165"/>
    </location>
</feature>
<reference evidence="5" key="1">
    <citation type="submission" date="2017-09" db="EMBL/GenBank/DDBJ databases">
        <title>Depth-based differentiation of microbial function through sediment-hosted aquifers and enrichment of novel symbionts in the deep terrestrial subsurface.</title>
        <authorList>
            <person name="Probst A.J."/>
            <person name="Ladd B."/>
            <person name="Jarett J.K."/>
            <person name="Geller-Mcgrath D.E."/>
            <person name="Sieber C.M.K."/>
            <person name="Emerson J.B."/>
            <person name="Anantharaman K."/>
            <person name="Thomas B.C."/>
            <person name="Malmstrom R."/>
            <person name="Stieglmeier M."/>
            <person name="Klingl A."/>
            <person name="Woyke T."/>
            <person name="Ryan C.M."/>
            <person name="Banfield J.F."/>
        </authorList>
    </citation>
    <scope>NUCLEOTIDE SEQUENCE [LARGE SCALE GENOMIC DNA]</scope>
</reference>
<evidence type="ECO:0000313" key="4">
    <source>
        <dbReference type="EMBL" id="PIV25140.1"/>
    </source>
</evidence>
<evidence type="ECO:0000313" key="5">
    <source>
        <dbReference type="Proteomes" id="UP000229966"/>
    </source>
</evidence>
<feature type="signal peptide" evidence="3">
    <location>
        <begin position="1"/>
        <end position="23"/>
    </location>
</feature>
<dbReference type="Proteomes" id="UP000229966">
    <property type="component" value="Unassembled WGS sequence"/>
</dbReference>
<sequence>MKKLFILIGVVASLILTSPQALGAYNVVSKLFPRTEPYTNFGDYFAGALLPYIIIIASVGAVLMIAIAGFKYVTSGGSPDAVNESKSYIIGAIVGIAVIVFAMAFVNIFFGEDEFKNITANTKKIEDINTGAPAGGTGGAGGSSAGGTAGEANSSSKPSADNSESGIAEITCPAEVINYQTHGFYATQENTDTAYIYLTNTSADSKYRYRFYFSDDDEANIFDDSSGLKKSLDHYDYLGNPQHWDYIAVDQNTYPYVKAFMWTDAPNDQNPFCLNSKKPITITETPLLRQEPRSLPI</sequence>
<feature type="transmembrane region" description="Helical" evidence="2">
    <location>
        <begin position="47"/>
        <end position="67"/>
    </location>
</feature>
<dbReference type="AlphaFoldDB" id="A0A2M7CHM8"/>
<evidence type="ECO:0000256" key="3">
    <source>
        <dbReference type="SAM" id="SignalP"/>
    </source>
</evidence>